<keyword evidence="4" id="KW-1185">Reference proteome</keyword>
<dbReference type="Proteomes" id="UP000054279">
    <property type="component" value="Unassembled WGS sequence"/>
</dbReference>
<dbReference type="InterPro" id="IPR000073">
    <property type="entry name" value="AB_hydrolase_1"/>
</dbReference>
<accession>A0A0C9W5S5</accession>
<dbReference type="SUPFAM" id="SSF53474">
    <property type="entry name" value="alpha/beta-Hydrolases"/>
    <property type="match status" value="1"/>
</dbReference>
<dbReference type="GO" id="GO:0004301">
    <property type="term" value="F:epoxide hydrolase activity"/>
    <property type="evidence" value="ECO:0007669"/>
    <property type="project" value="TreeGrafter"/>
</dbReference>
<evidence type="ECO:0000313" key="4">
    <source>
        <dbReference type="Proteomes" id="UP000054279"/>
    </source>
</evidence>
<dbReference type="AlphaFoldDB" id="A0A0C9W5S5"/>
<reference evidence="3 4" key="1">
    <citation type="submission" date="2014-06" db="EMBL/GenBank/DDBJ databases">
        <title>Evolutionary Origins and Diversification of the Mycorrhizal Mutualists.</title>
        <authorList>
            <consortium name="DOE Joint Genome Institute"/>
            <consortium name="Mycorrhizal Genomics Consortium"/>
            <person name="Kohler A."/>
            <person name="Kuo A."/>
            <person name="Nagy L.G."/>
            <person name="Floudas D."/>
            <person name="Copeland A."/>
            <person name="Barry K.W."/>
            <person name="Cichocki N."/>
            <person name="Veneault-Fourrey C."/>
            <person name="LaButti K."/>
            <person name="Lindquist E.A."/>
            <person name="Lipzen A."/>
            <person name="Lundell T."/>
            <person name="Morin E."/>
            <person name="Murat C."/>
            <person name="Riley R."/>
            <person name="Ohm R."/>
            <person name="Sun H."/>
            <person name="Tunlid A."/>
            <person name="Henrissat B."/>
            <person name="Grigoriev I.V."/>
            <person name="Hibbett D.S."/>
            <person name="Martin F."/>
        </authorList>
    </citation>
    <scope>NUCLEOTIDE SEQUENCE [LARGE SCALE GENOMIC DNA]</scope>
    <source>
        <strain evidence="3 4">SS14</strain>
    </source>
</reference>
<evidence type="ECO:0000313" key="3">
    <source>
        <dbReference type="EMBL" id="KIJ47791.1"/>
    </source>
</evidence>
<dbReference type="InterPro" id="IPR029058">
    <property type="entry name" value="AB_hydrolase_fold"/>
</dbReference>
<feature type="domain" description="AB hydrolase-1" evidence="2">
    <location>
        <begin position="30"/>
        <end position="100"/>
    </location>
</feature>
<organism evidence="3 4">
    <name type="scientific">Sphaerobolus stellatus (strain SS14)</name>
    <dbReference type="NCBI Taxonomy" id="990650"/>
    <lineage>
        <taxon>Eukaryota</taxon>
        <taxon>Fungi</taxon>
        <taxon>Dikarya</taxon>
        <taxon>Basidiomycota</taxon>
        <taxon>Agaricomycotina</taxon>
        <taxon>Agaricomycetes</taxon>
        <taxon>Phallomycetidae</taxon>
        <taxon>Geastrales</taxon>
        <taxon>Sphaerobolaceae</taxon>
        <taxon>Sphaerobolus</taxon>
    </lineage>
</organism>
<gene>
    <name evidence="3" type="ORF">M422DRAFT_248357</name>
</gene>
<evidence type="ECO:0000256" key="1">
    <source>
        <dbReference type="ARBA" id="ARBA00022801"/>
    </source>
</evidence>
<sequence>MAELPIVEYNTLRVDGVDVFYRSAGASSAPVVLLLHGFHASSFKFRNLIPLLGRKYRIVAPDLPGFGFTVVPEERNYDYIFDNLAKTTQAFVDALGLKQLRLATPKPEQITAITTQNGNAYEEDLKASPKFDPTLSSQEARNPLSLLTEPVTKYQYTEGVPEGLLSRIDPAAYALDSFLLARQGQDAIQLSLFYDYQTNVAQYPTWQQYFRTKSPRVLALWGKNDPAFGPAGAEGYKKDLKDIEVVLVNTGHFALETHVELYAAKIDEFLGGVLSGGKHSLGDV</sequence>
<dbReference type="Pfam" id="PF00561">
    <property type="entry name" value="Abhydrolase_1"/>
    <property type="match status" value="1"/>
</dbReference>
<dbReference type="EMBL" id="KN837100">
    <property type="protein sequence ID" value="KIJ47791.1"/>
    <property type="molecule type" value="Genomic_DNA"/>
</dbReference>
<evidence type="ECO:0000259" key="2">
    <source>
        <dbReference type="Pfam" id="PF00561"/>
    </source>
</evidence>
<protein>
    <recommendedName>
        <fullName evidence="2">AB hydrolase-1 domain-containing protein</fullName>
    </recommendedName>
</protein>
<dbReference type="Gene3D" id="3.40.50.1820">
    <property type="entry name" value="alpha/beta hydrolase"/>
    <property type="match status" value="1"/>
</dbReference>
<proteinExistence type="predicted"/>
<dbReference type="PANTHER" id="PTHR42977:SF3">
    <property type="entry name" value="AB HYDROLASE-1 DOMAIN-CONTAINING PROTEIN"/>
    <property type="match status" value="1"/>
</dbReference>
<dbReference type="InterPro" id="IPR051340">
    <property type="entry name" value="Haloalkane_dehalogenase"/>
</dbReference>
<keyword evidence="1" id="KW-0378">Hydrolase</keyword>
<dbReference type="OrthoDB" id="6431331at2759"/>
<dbReference type="HOGENOM" id="CLU_020336_13_9_1"/>
<name>A0A0C9W5S5_SPHS4</name>
<dbReference type="PANTHER" id="PTHR42977">
    <property type="entry name" value="HYDROLASE-RELATED"/>
    <property type="match status" value="1"/>
</dbReference>